<accession>A0A6J4HIL0</accession>
<dbReference type="AlphaFoldDB" id="A0A6J4HIL0"/>
<organism evidence="1">
    <name type="scientific">uncultured Cytophagales bacterium</name>
    <dbReference type="NCBI Taxonomy" id="158755"/>
    <lineage>
        <taxon>Bacteria</taxon>
        <taxon>Pseudomonadati</taxon>
        <taxon>Bacteroidota</taxon>
        <taxon>Sphingobacteriia</taxon>
        <taxon>Sphingobacteriales</taxon>
        <taxon>environmental samples</taxon>
    </lineage>
</organism>
<reference evidence="1" key="1">
    <citation type="submission" date="2020-02" db="EMBL/GenBank/DDBJ databases">
        <authorList>
            <person name="Meier V. D."/>
        </authorList>
    </citation>
    <scope>NUCLEOTIDE SEQUENCE</scope>
    <source>
        <strain evidence="1">AVDCRST_MAG56</strain>
    </source>
</reference>
<dbReference type="EMBL" id="CADCTQ010000057">
    <property type="protein sequence ID" value="CAA9224288.1"/>
    <property type="molecule type" value="Genomic_DNA"/>
</dbReference>
<proteinExistence type="predicted"/>
<protein>
    <submittedName>
        <fullName evidence="1">Uncharacterized protein</fullName>
    </submittedName>
</protein>
<gene>
    <name evidence="1" type="ORF">AVDCRST_MAG56-616</name>
</gene>
<sequence>MDIAVASSIVTRSSLVWCNVPARKGTGWRGVACWREAVLRADYGFRLWRNEVVSRVVNVSPPLPGITDALPPLPGQRPCFNSLAQASACACPSQASACPFAW</sequence>
<evidence type="ECO:0000313" key="1">
    <source>
        <dbReference type="EMBL" id="CAA9224288.1"/>
    </source>
</evidence>
<name>A0A6J4HIL0_9SPHI</name>